<evidence type="ECO:0000313" key="1">
    <source>
        <dbReference type="EMBL" id="MFC6724514.1"/>
    </source>
</evidence>
<comment type="caution">
    <text evidence="1">The sequence shown here is derived from an EMBL/GenBank/DDBJ whole genome shotgun (WGS) entry which is preliminary data.</text>
</comment>
<keyword evidence="2" id="KW-1185">Reference proteome</keyword>
<accession>A0ABD5RYJ7</accession>
<dbReference type="SUPFAM" id="SSF53686">
    <property type="entry name" value="Tryptophan synthase beta subunit-like PLP-dependent enzymes"/>
    <property type="match status" value="1"/>
</dbReference>
<evidence type="ECO:0000313" key="2">
    <source>
        <dbReference type="Proteomes" id="UP001596328"/>
    </source>
</evidence>
<sequence>DALEAAVVAGHHEGLEVSVNAGVAFAGAWDLAEEGTFGSDETVVLLNTEAGVKTADLLRSHLMGQGV</sequence>
<gene>
    <name evidence="1" type="ORF">ACFQE1_09030</name>
</gene>
<reference evidence="1 2" key="1">
    <citation type="journal article" date="2019" name="Int. J. Syst. Evol. Microbiol.">
        <title>The Global Catalogue of Microorganisms (GCM) 10K type strain sequencing project: providing services to taxonomists for standard genome sequencing and annotation.</title>
        <authorList>
            <consortium name="The Broad Institute Genomics Platform"/>
            <consortium name="The Broad Institute Genome Sequencing Center for Infectious Disease"/>
            <person name="Wu L."/>
            <person name="Ma J."/>
        </authorList>
    </citation>
    <scope>NUCLEOTIDE SEQUENCE [LARGE SCALE GENOMIC DNA]</scope>
    <source>
        <strain evidence="1 2">NBRC 111368</strain>
    </source>
</reference>
<dbReference type="InterPro" id="IPR036052">
    <property type="entry name" value="TrpB-like_PALP_sf"/>
</dbReference>
<dbReference type="AlphaFoldDB" id="A0ABD5RYJ7"/>
<dbReference type="Gene3D" id="3.40.50.1100">
    <property type="match status" value="1"/>
</dbReference>
<proteinExistence type="predicted"/>
<protein>
    <submittedName>
        <fullName evidence="1">Threonine synthase</fullName>
    </submittedName>
</protein>
<organism evidence="1 2">
    <name type="scientific">Halobium palmae</name>
    <dbReference type="NCBI Taxonomy" id="1776492"/>
    <lineage>
        <taxon>Archaea</taxon>
        <taxon>Methanobacteriati</taxon>
        <taxon>Methanobacteriota</taxon>
        <taxon>Stenosarchaea group</taxon>
        <taxon>Halobacteria</taxon>
        <taxon>Halobacteriales</taxon>
        <taxon>Haloferacaceae</taxon>
        <taxon>Halobium</taxon>
    </lineage>
</organism>
<name>A0ABD5RYJ7_9EURY</name>
<feature type="non-terminal residue" evidence="1">
    <location>
        <position position="1"/>
    </location>
</feature>
<dbReference type="Proteomes" id="UP001596328">
    <property type="component" value="Unassembled WGS sequence"/>
</dbReference>
<dbReference type="EMBL" id="JBHSWU010000202">
    <property type="protein sequence ID" value="MFC6724514.1"/>
    <property type="molecule type" value="Genomic_DNA"/>
</dbReference>